<dbReference type="RefSeq" id="WP_173632248.1">
    <property type="nucleotide sequence ID" value="NZ_CP054212.1"/>
</dbReference>
<dbReference type="InterPro" id="IPR022798">
    <property type="entry name" value="BcsD_bac"/>
</dbReference>
<gene>
    <name evidence="1" type="ORF">PMPD1_0144</name>
</gene>
<dbReference type="AlphaFoldDB" id="A0A6M8U9H6"/>
<dbReference type="GO" id="GO:0030244">
    <property type="term" value="P:cellulose biosynthetic process"/>
    <property type="evidence" value="ECO:0007669"/>
    <property type="project" value="InterPro"/>
</dbReference>
<reference evidence="1 2" key="1">
    <citation type="submission" date="2020-06" db="EMBL/GenBank/DDBJ databases">
        <title>Genome sequence of Paramixta manurensis strain PD-1.</title>
        <authorList>
            <person name="Lee C.W."/>
            <person name="Kim J."/>
        </authorList>
    </citation>
    <scope>NUCLEOTIDE SEQUENCE [LARGE SCALE GENOMIC DNA]</scope>
    <source>
        <strain evidence="1 2">PD-1</strain>
    </source>
</reference>
<name>A0A6M8U9H6_9GAMM</name>
<proteinExistence type="predicted"/>
<evidence type="ECO:0000313" key="2">
    <source>
        <dbReference type="Proteomes" id="UP000505325"/>
    </source>
</evidence>
<dbReference type="Pfam" id="PF03500">
    <property type="entry name" value="Cellsynth_D"/>
    <property type="match status" value="1"/>
</dbReference>
<organism evidence="1 2">
    <name type="scientific">Paramixta manurensis</name>
    <dbReference type="NCBI Taxonomy" id="2740817"/>
    <lineage>
        <taxon>Bacteria</taxon>
        <taxon>Pseudomonadati</taxon>
        <taxon>Pseudomonadota</taxon>
        <taxon>Gammaproteobacteria</taxon>
        <taxon>Enterobacterales</taxon>
        <taxon>Erwiniaceae</taxon>
        <taxon>Paramixta</taxon>
    </lineage>
</organism>
<dbReference type="Proteomes" id="UP000505325">
    <property type="component" value="Chromosome"/>
</dbReference>
<evidence type="ECO:0000313" key="1">
    <source>
        <dbReference type="EMBL" id="QKJ85127.1"/>
    </source>
</evidence>
<sequence length="148" mass="16588">MNAQQHAYQPGWFDLFSIMVSGMLENAGEEESHAFLRQTGDDLAARYPLAEARTVQDLETQINLALARFNWGFVEIQPQENALTLLHMALPEGRDELAPALWRRALGAVFSGLYARWLRDQGGHAQVPLSCDAEADASLLLFRYQKGL</sequence>
<dbReference type="Gene3D" id="3.30.70.2590">
    <property type="match status" value="1"/>
</dbReference>
<dbReference type="InterPro" id="IPR038470">
    <property type="entry name" value="Cellsynth_D_sf"/>
</dbReference>
<accession>A0A6M8U9H6</accession>
<keyword evidence="2" id="KW-1185">Reference proteome</keyword>
<protein>
    <submittedName>
        <fullName evidence="1">Cellulose synthase subunit D</fullName>
    </submittedName>
</protein>
<dbReference type="EMBL" id="CP054212">
    <property type="protein sequence ID" value="QKJ85127.1"/>
    <property type="molecule type" value="Genomic_DNA"/>
</dbReference>
<dbReference type="KEGG" id="pmak:PMPD1_0144"/>